<dbReference type="EMBL" id="OIVN01000414">
    <property type="protein sequence ID" value="SPC79823.1"/>
    <property type="molecule type" value="Genomic_DNA"/>
</dbReference>
<gene>
    <name evidence="1" type="ORF">FSB_LOCUS7705</name>
</gene>
<reference evidence="1" key="1">
    <citation type="submission" date="2018-02" db="EMBL/GenBank/DDBJ databases">
        <authorList>
            <person name="Cohen D.B."/>
            <person name="Kent A.D."/>
        </authorList>
    </citation>
    <scope>NUCLEOTIDE SEQUENCE</scope>
</reference>
<organism evidence="1">
    <name type="scientific">Fagus sylvatica</name>
    <name type="common">Beechnut</name>
    <dbReference type="NCBI Taxonomy" id="28930"/>
    <lineage>
        <taxon>Eukaryota</taxon>
        <taxon>Viridiplantae</taxon>
        <taxon>Streptophyta</taxon>
        <taxon>Embryophyta</taxon>
        <taxon>Tracheophyta</taxon>
        <taxon>Spermatophyta</taxon>
        <taxon>Magnoliopsida</taxon>
        <taxon>eudicotyledons</taxon>
        <taxon>Gunneridae</taxon>
        <taxon>Pentapetalae</taxon>
        <taxon>rosids</taxon>
        <taxon>fabids</taxon>
        <taxon>Fagales</taxon>
        <taxon>Fagaceae</taxon>
        <taxon>Fagus</taxon>
    </lineage>
</organism>
<sequence>MSCTTEAIMESLMTMILVAFDESSRKSSAMGSRRCKEALNNGWRCEGNLFGVLGFGGGERKAWLGGCEWRCKWRCIVDWDVVGHDKTTEVEELVEMALCWKGHHDHHHFGFVWAIWDMVLMVLGVSH</sequence>
<proteinExistence type="predicted"/>
<name>A0A2N9EY98_FAGSY</name>
<evidence type="ECO:0000313" key="1">
    <source>
        <dbReference type="EMBL" id="SPC79823.1"/>
    </source>
</evidence>
<accession>A0A2N9EY98</accession>
<protein>
    <submittedName>
        <fullName evidence="1">Uncharacterized protein</fullName>
    </submittedName>
</protein>
<dbReference type="AlphaFoldDB" id="A0A2N9EY98"/>